<dbReference type="InterPro" id="IPR036081">
    <property type="entry name" value="Translin_sf"/>
</dbReference>
<reference evidence="2" key="1">
    <citation type="journal article" date="2013" name="Nature">
        <title>Pan genome of the phytoplankton Emiliania underpins its global distribution.</title>
        <authorList>
            <person name="Read B.A."/>
            <person name="Kegel J."/>
            <person name="Klute M.J."/>
            <person name="Kuo A."/>
            <person name="Lefebvre S.C."/>
            <person name="Maumus F."/>
            <person name="Mayer C."/>
            <person name="Miller J."/>
            <person name="Monier A."/>
            <person name="Salamov A."/>
            <person name="Young J."/>
            <person name="Aguilar M."/>
            <person name="Claverie J.M."/>
            <person name="Frickenhaus S."/>
            <person name="Gonzalez K."/>
            <person name="Herman E.K."/>
            <person name="Lin Y.C."/>
            <person name="Napier J."/>
            <person name="Ogata H."/>
            <person name="Sarno A.F."/>
            <person name="Shmutz J."/>
            <person name="Schroeder D."/>
            <person name="de Vargas C."/>
            <person name="Verret F."/>
            <person name="von Dassow P."/>
            <person name="Valentin K."/>
            <person name="Van de Peer Y."/>
            <person name="Wheeler G."/>
            <person name="Dacks J.B."/>
            <person name="Delwiche C.F."/>
            <person name="Dyhrman S.T."/>
            <person name="Glockner G."/>
            <person name="John U."/>
            <person name="Richards T."/>
            <person name="Worden A.Z."/>
            <person name="Zhang X."/>
            <person name="Grigoriev I.V."/>
            <person name="Allen A.E."/>
            <person name="Bidle K."/>
            <person name="Borodovsky M."/>
            <person name="Bowler C."/>
            <person name="Brownlee C."/>
            <person name="Cock J.M."/>
            <person name="Elias M."/>
            <person name="Gladyshev V.N."/>
            <person name="Groth M."/>
            <person name="Guda C."/>
            <person name="Hadaegh A."/>
            <person name="Iglesias-Rodriguez M.D."/>
            <person name="Jenkins J."/>
            <person name="Jones B.M."/>
            <person name="Lawson T."/>
            <person name="Leese F."/>
            <person name="Lindquist E."/>
            <person name="Lobanov A."/>
            <person name="Lomsadze A."/>
            <person name="Malik S.B."/>
            <person name="Marsh M.E."/>
            <person name="Mackinder L."/>
            <person name="Mock T."/>
            <person name="Mueller-Roeber B."/>
            <person name="Pagarete A."/>
            <person name="Parker M."/>
            <person name="Probert I."/>
            <person name="Quesneville H."/>
            <person name="Raines C."/>
            <person name="Rensing S.A."/>
            <person name="Riano-Pachon D.M."/>
            <person name="Richier S."/>
            <person name="Rokitta S."/>
            <person name="Shiraiwa Y."/>
            <person name="Soanes D.M."/>
            <person name="van der Giezen M."/>
            <person name="Wahlund T.M."/>
            <person name="Williams B."/>
            <person name="Wilson W."/>
            <person name="Wolfe G."/>
            <person name="Wurch L.L."/>
        </authorList>
    </citation>
    <scope>NUCLEOTIDE SEQUENCE</scope>
</reference>
<dbReference type="HOGENOM" id="CLU_599125_0_0_1"/>
<dbReference type="GO" id="GO:0043565">
    <property type="term" value="F:sequence-specific DNA binding"/>
    <property type="evidence" value="ECO:0007669"/>
    <property type="project" value="InterPro"/>
</dbReference>
<evidence type="ECO:0000313" key="1">
    <source>
        <dbReference type="EnsemblProtists" id="EOD13469"/>
    </source>
</evidence>
<evidence type="ECO:0000313" key="2">
    <source>
        <dbReference type="Proteomes" id="UP000013827"/>
    </source>
</evidence>
<dbReference type="GeneID" id="17259605"/>
<dbReference type="PaxDb" id="2903-EOD13469"/>
<dbReference type="Gene3D" id="1.20.58.200">
    <property type="entry name" value="Translin, domain 2"/>
    <property type="match status" value="1"/>
</dbReference>
<name>A0A0D3IQD4_EMIH1</name>
<keyword evidence="2" id="KW-1185">Reference proteome</keyword>
<dbReference type="Proteomes" id="UP000013827">
    <property type="component" value="Unassembled WGS sequence"/>
</dbReference>
<dbReference type="OMA" id="RRKYDGT"/>
<dbReference type="Gene3D" id="1.20.58.2140">
    <property type="match status" value="1"/>
</dbReference>
<dbReference type="InterPro" id="IPR002848">
    <property type="entry name" value="Translin_fam"/>
</dbReference>
<dbReference type="RefSeq" id="XP_005765898.1">
    <property type="nucleotide sequence ID" value="XM_005765841.1"/>
</dbReference>
<organism evidence="1 2">
    <name type="scientific">Emiliania huxleyi (strain CCMP1516)</name>
    <dbReference type="NCBI Taxonomy" id="280463"/>
    <lineage>
        <taxon>Eukaryota</taxon>
        <taxon>Haptista</taxon>
        <taxon>Haptophyta</taxon>
        <taxon>Prymnesiophyceae</taxon>
        <taxon>Isochrysidales</taxon>
        <taxon>Noelaerhabdaceae</taxon>
        <taxon>Emiliania</taxon>
    </lineage>
</organism>
<evidence type="ECO:0008006" key="3">
    <source>
        <dbReference type="Google" id="ProtNLM"/>
    </source>
</evidence>
<dbReference type="InterPro" id="IPR016069">
    <property type="entry name" value="Translin_C"/>
</dbReference>
<dbReference type="Pfam" id="PF01997">
    <property type="entry name" value="Translin"/>
    <property type="match status" value="2"/>
</dbReference>
<dbReference type="PANTHER" id="PTHR10741">
    <property type="entry name" value="TRANSLIN AND TRANSLIN ASSOCIATED PROTEIN X"/>
    <property type="match status" value="1"/>
</dbReference>
<protein>
    <recommendedName>
        <fullName evidence="3">Translin</fullName>
    </recommendedName>
</protein>
<reference evidence="1" key="2">
    <citation type="submission" date="2024-10" db="UniProtKB">
        <authorList>
            <consortium name="EnsemblProtists"/>
        </authorList>
    </citation>
    <scope>IDENTIFICATION</scope>
</reference>
<dbReference type="KEGG" id="ehx:EMIHUDRAFT_103776"/>
<proteinExistence type="predicted"/>
<dbReference type="AlphaFoldDB" id="A0A0D3IQD4"/>
<dbReference type="CDD" id="cd14820">
    <property type="entry name" value="TRAX"/>
    <property type="match status" value="1"/>
</dbReference>
<dbReference type="EnsemblProtists" id="EOD13469">
    <property type="protein sequence ID" value="EOD13469"/>
    <property type="gene ID" value="EMIHUDRAFT_103776"/>
</dbReference>
<sequence length="457" mass="47895">MCVLPSAPRALGLARRHAPFLAHIEDLAASLREARAGREASGKAARAAQDLATLAIHRRQIGDADGAATALSAAADDLGASLHGRVDGSDEEPTFSTAAQQLIAAETFDAFLRTGTLGARPSSTYTDEEWLGGLIAATHEVGRYAGLAATAGDVRSVEGAAAVVGALHEGLMNFDFRNGSLRRGFDSVKYVERRLEDTLYELKLFPPPPPAAGDASAAEAASAGTAVAPLALVDGAGLDAARAAYATLDAAREEVIKKCREPQKQAKQAIYALQRGDGAAGGRQIEAARKLARLLLAEVKPHPTLRQQAALKGMLEELAEACPAALFQHWLAIPGGAVLLRGDEAPALLGDELSPSEYLGGVCDLVGEIGRFAVRRAADRDAAAVQDALSTAVAVQAALLSLGHAAPRALQKKAEPLRTAVRKMETLLYELSLVERSGRVRAEPVREEPPPPPQPDE</sequence>
<dbReference type="eggNOG" id="ENOG502S1W5">
    <property type="taxonomic scope" value="Eukaryota"/>
</dbReference>
<dbReference type="SUPFAM" id="SSF74784">
    <property type="entry name" value="Translin"/>
    <property type="match status" value="2"/>
</dbReference>
<accession>A0A0D3IQD4</accession>